<sequence>MTKLEQLEWMRQHGCKVPAFEGLVYEDWKARGLAVHSLSYPLAVRSSFGEEDGEDSSWAGQFATMLGVGQEGLKEAVGTVFSSYPDPEGQVLILQEMVSADYSGVLFAFREGAWKAELTDGLAEELVSGKKEGTSFLLPRFSQTDAAIAKVYDFWGGPGVGGRRLRRALAELSAKAGQLLAASAAAHGLDIEFAVAGHQVWLLQARPITTPQEAEVVLTSANHKEILPPRPSRLMTSLITGAGYELFQYYRRLDPTLPDRPFLAEAAGMPWINLSALLDTMVHWGLPTQLVCRSVGAEDFYKVGLRPWQGLRKIGVFFRVLAHQMRAARATRLWQEKARERLLSAQADRKQLWQADPAAAFAQWAESFRQLYVALVTHMQNLTGAMSGPVALLEKLGLLGIAAQSLSRQSISTDYMSAFRSWQAGELSQEAFLERFGHRGFYESDIGQPRFYEYEEADWARLRPEKALPPLQRLPMRRRWFACLAQPLMRLVHAREEVRHETMKLFWAMREELQQHLDFSPWGYRVEALHSRIRDGEGALIEEEIAGWDMDTFLYNQFGRRLPLAVLGNVSQGGGRAEHGIGICPGKVEGVVWRVRTAGDPGAARPQGEKVILVADALDPGWVPYFGQVDGVVSYVGGLLSHASIMLREAGVPAITQLPAHIKLEQGDHIVMDGRTGTVSYLAVS</sequence>
<accession>A0A5C6RWN9</accession>
<evidence type="ECO:0000313" key="2">
    <source>
        <dbReference type="EMBL" id="TXB66279.1"/>
    </source>
</evidence>
<dbReference type="GO" id="GO:0005524">
    <property type="term" value="F:ATP binding"/>
    <property type="evidence" value="ECO:0007669"/>
    <property type="project" value="InterPro"/>
</dbReference>
<dbReference type="GO" id="GO:0016772">
    <property type="term" value="F:transferase activity, transferring phosphorus-containing groups"/>
    <property type="evidence" value="ECO:0007669"/>
    <property type="project" value="InterPro"/>
</dbReference>
<dbReference type="Gene3D" id="3.30.470.20">
    <property type="entry name" value="ATP-grasp fold, B domain"/>
    <property type="match status" value="1"/>
</dbReference>
<dbReference type="Gene3D" id="3.30.1490.20">
    <property type="entry name" value="ATP-grasp fold, A domain"/>
    <property type="match status" value="1"/>
</dbReference>
<reference evidence="2 3" key="1">
    <citation type="submission" date="2019-08" db="EMBL/GenBank/DDBJ databases">
        <title>Genome of Phaeodactylibacter luteus.</title>
        <authorList>
            <person name="Bowman J.P."/>
        </authorList>
    </citation>
    <scope>NUCLEOTIDE SEQUENCE [LARGE SCALE GENOMIC DNA]</scope>
    <source>
        <strain evidence="2 3">KCTC 42180</strain>
    </source>
</reference>
<name>A0A5C6RWN9_9BACT</name>
<protein>
    <recommendedName>
        <fullName evidence="1">PEP-utilising enzyme mobile domain-containing protein</fullName>
    </recommendedName>
</protein>
<evidence type="ECO:0000259" key="1">
    <source>
        <dbReference type="Pfam" id="PF00391"/>
    </source>
</evidence>
<dbReference type="InterPro" id="IPR036637">
    <property type="entry name" value="Phosphohistidine_dom_sf"/>
</dbReference>
<keyword evidence="3" id="KW-1185">Reference proteome</keyword>
<dbReference type="PANTHER" id="PTHR43615">
    <property type="entry name" value="PHOSPHOENOLPYRUVATE SYNTHASE-RELATED"/>
    <property type="match status" value="1"/>
</dbReference>
<dbReference type="OrthoDB" id="9765468at2"/>
<dbReference type="EMBL" id="VOOR01000008">
    <property type="protein sequence ID" value="TXB66279.1"/>
    <property type="molecule type" value="Genomic_DNA"/>
</dbReference>
<dbReference type="Proteomes" id="UP000321580">
    <property type="component" value="Unassembled WGS sequence"/>
</dbReference>
<dbReference type="Pfam" id="PF00391">
    <property type="entry name" value="PEP-utilizers"/>
    <property type="match status" value="1"/>
</dbReference>
<dbReference type="SUPFAM" id="SSF52009">
    <property type="entry name" value="Phosphohistidine domain"/>
    <property type="match status" value="1"/>
</dbReference>
<evidence type="ECO:0000313" key="3">
    <source>
        <dbReference type="Proteomes" id="UP000321580"/>
    </source>
</evidence>
<organism evidence="2 3">
    <name type="scientific">Phaeodactylibacter luteus</name>
    <dbReference type="NCBI Taxonomy" id="1564516"/>
    <lineage>
        <taxon>Bacteria</taxon>
        <taxon>Pseudomonadati</taxon>
        <taxon>Bacteroidota</taxon>
        <taxon>Saprospiria</taxon>
        <taxon>Saprospirales</taxon>
        <taxon>Haliscomenobacteraceae</taxon>
        <taxon>Phaeodactylibacter</taxon>
    </lineage>
</organism>
<dbReference type="PANTHER" id="PTHR43615:SF1">
    <property type="entry name" value="PPDK_N DOMAIN-CONTAINING PROTEIN"/>
    <property type="match status" value="1"/>
</dbReference>
<dbReference type="InterPro" id="IPR008279">
    <property type="entry name" value="PEP-util_enz_mobile_dom"/>
</dbReference>
<dbReference type="RefSeq" id="WP_147166448.1">
    <property type="nucleotide sequence ID" value="NZ_VOOR01000008.1"/>
</dbReference>
<feature type="domain" description="PEP-utilising enzyme mobile" evidence="1">
    <location>
        <begin position="609"/>
        <end position="677"/>
    </location>
</feature>
<dbReference type="AlphaFoldDB" id="A0A5C6RWN9"/>
<dbReference type="Gene3D" id="3.50.30.10">
    <property type="entry name" value="Phosphohistidine domain"/>
    <property type="match status" value="1"/>
</dbReference>
<comment type="caution">
    <text evidence="2">The sequence shown here is derived from an EMBL/GenBank/DDBJ whole genome shotgun (WGS) entry which is preliminary data.</text>
</comment>
<dbReference type="InterPro" id="IPR051549">
    <property type="entry name" value="PEP_Utilizing_Enz"/>
</dbReference>
<dbReference type="SUPFAM" id="SSF56059">
    <property type="entry name" value="Glutathione synthetase ATP-binding domain-like"/>
    <property type="match status" value="1"/>
</dbReference>
<proteinExistence type="predicted"/>
<dbReference type="InterPro" id="IPR013815">
    <property type="entry name" value="ATP_grasp_subdomain_1"/>
</dbReference>
<gene>
    <name evidence="2" type="ORF">FRY97_05555</name>
</gene>